<dbReference type="InterPro" id="IPR009051">
    <property type="entry name" value="Helical_ferredxn"/>
</dbReference>
<organism evidence="8 9">
    <name type="scientific">Methanolobus vulcani</name>
    <dbReference type="NCBI Taxonomy" id="38026"/>
    <lineage>
        <taxon>Archaea</taxon>
        <taxon>Methanobacteriati</taxon>
        <taxon>Methanobacteriota</taxon>
        <taxon>Stenosarchaea group</taxon>
        <taxon>Methanomicrobia</taxon>
        <taxon>Methanosarcinales</taxon>
        <taxon>Methanosarcinaceae</taxon>
        <taxon>Methanolobus</taxon>
    </lineage>
</organism>
<dbReference type="Gene3D" id="1.10.1060.10">
    <property type="entry name" value="Alpha-helical ferredoxin"/>
    <property type="match status" value="1"/>
</dbReference>
<dbReference type="OrthoDB" id="144910at2157"/>
<evidence type="ECO:0000313" key="8">
    <source>
        <dbReference type="EMBL" id="TQD27281.1"/>
    </source>
</evidence>
<keyword evidence="5" id="KW-0408">Iron</keyword>
<dbReference type="GO" id="GO:0016491">
    <property type="term" value="F:oxidoreductase activity"/>
    <property type="evidence" value="ECO:0007669"/>
    <property type="project" value="UniProtKB-KW"/>
</dbReference>
<dbReference type="PROSITE" id="PS00198">
    <property type="entry name" value="4FE4S_FER_1"/>
    <property type="match status" value="1"/>
</dbReference>
<evidence type="ECO:0000256" key="1">
    <source>
        <dbReference type="ARBA" id="ARBA00007097"/>
    </source>
</evidence>
<dbReference type="SUPFAM" id="SSF46548">
    <property type="entry name" value="alpha-helical ferredoxin"/>
    <property type="match status" value="1"/>
</dbReference>
<evidence type="ECO:0000256" key="3">
    <source>
        <dbReference type="ARBA" id="ARBA00022723"/>
    </source>
</evidence>
<keyword evidence="3" id="KW-0479">Metal-binding</keyword>
<dbReference type="Pfam" id="PF13183">
    <property type="entry name" value="Fer4_8"/>
    <property type="match status" value="1"/>
</dbReference>
<dbReference type="InterPro" id="IPR017900">
    <property type="entry name" value="4Fe4S_Fe_S_CS"/>
</dbReference>
<comment type="caution">
    <text evidence="8">The sequence shown here is derived from an EMBL/GenBank/DDBJ whole genome shotgun (WGS) entry which is preliminary data.</text>
</comment>
<dbReference type="Proteomes" id="UP000319335">
    <property type="component" value="Unassembled WGS sequence"/>
</dbReference>
<dbReference type="GO" id="GO:0046872">
    <property type="term" value="F:metal ion binding"/>
    <property type="evidence" value="ECO:0007669"/>
    <property type="project" value="UniProtKB-KW"/>
</dbReference>
<dbReference type="AlphaFoldDB" id="A0A7Z8KQ90"/>
<gene>
    <name evidence="8" type="ORF">FKV42_03385</name>
</gene>
<sequence>MISNIERCYQCGQCTSVCPMGEQEQTYRIRRFLQMEKLGLETEESMVVPFIFYCTTCYKCQDNCPQGVNLVDAVLAIREKAVHKGKMLEAHKKVGQMLINYGHAVPTNTDAMEKRGLLGLEERPPTVQASIEGLSEIKTLMRLTGFDKLVAESEVEEQLTENAAMVQQADFTQQQVAEEKA</sequence>
<evidence type="ECO:0000259" key="7">
    <source>
        <dbReference type="PROSITE" id="PS51379"/>
    </source>
</evidence>
<feature type="domain" description="4Fe-4S ferredoxin-type" evidence="7">
    <location>
        <begin position="1"/>
        <end position="28"/>
    </location>
</feature>
<evidence type="ECO:0000256" key="4">
    <source>
        <dbReference type="ARBA" id="ARBA00023002"/>
    </source>
</evidence>
<reference evidence="8 9" key="1">
    <citation type="submission" date="2019-06" db="EMBL/GenBank/DDBJ databases">
        <title>Draft genome sequence of Methanolobus vulcani B1d.</title>
        <authorList>
            <person name="Creighbaum A.J."/>
            <person name="Ticak T."/>
            <person name="Hariraju D."/>
            <person name="Arivett B.A."/>
            <person name="Ferguson D.J.Jr."/>
        </authorList>
    </citation>
    <scope>NUCLEOTIDE SEQUENCE [LARGE SCALE GENOMIC DNA]</scope>
    <source>
        <strain evidence="8 9">B1d</strain>
    </source>
</reference>
<evidence type="ECO:0000256" key="5">
    <source>
        <dbReference type="ARBA" id="ARBA00023004"/>
    </source>
</evidence>
<dbReference type="GO" id="GO:0051539">
    <property type="term" value="F:4 iron, 4 sulfur cluster binding"/>
    <property type="evidence" value="ECO:0007669"/>
    <property type="project" value="UniProtKB-KW"/>
</dbReference>
<accession>A0A7Z8KQ90</accession>
<dbReference type="EMBL" id="VIAQ01000009">
    <property type="protein sequence ID" value="TQD27281.1"/>
    <property type="molecule type" value="Genomic_DNA"/>
</dbReference>
<evidence type="ECO:0000256" key="6">
    <source>
        <dbReference type="ARBA" id="ARBA00023014"/>
    </source>
</evidence>
<name>A0A7Z8KQ90_9EURY</name>
<dbReference type="PROSITE" id="PS51379">
    <property type="entry name" value="4FE4S_FER_2"/>
    <property type="match status" value="1"/>
</dbReference>
<evidence type="ECO:0000313" key="9">
    <source>
        <dbReference type="Proteomes" id="UP000319335"/>
    </source>
</evidence>
<evidence type="ECO:0000256" key="2">
    <source>
        <dbReference type="ARBA" id="ARBA00022485"/>
    </source>
</evidence>
<dbReference type="PANTHER" id="PTHR43255">
    <property type="entry name" value="IRON-SULFUR-BINDING OXIDOREDUCTASE FADF-RELATED-RELATED"/>
    <property type="match status" value="1"/>
</dbReference>
<dbReference type="InterPro" id="IPR051460">
    <property type="entry name" value="HdrC_iron-sulfur_subunit"/>
</dbReference>
<dbReference type="RefSeq" id="WP_154808852.1">
    <property type="nucleotide sequence ID" value="NZ_VIAQ01000009.1"/>
</dbReference>
<keyword evidence="9" id="KW-1185">Reference proteome</keyword>
<dbReference type="GO" id="GO:0005886">
    <property type="term" value="C:plasma membrane"/>
    <property type="evidence" value="ECO:0007669"/>
    <property type="project" value="TreeGrafter"/>
</dbReference>
<dbReference type="InterPro" id="IPR017896">
    <property type="entry name" value="4Fe4S_Fe-S-bd"/>
</dbReference>
<protein>
    <submittedName>
        <fullName evidence="8">4Fe-4S dicluster domain-containing protein</fullName>
    </submittedName>
</protein>
<comment type="similarity">
    <text evidence="1">Belongs to the HdrC family.</text>
</comment>
<keyword evidence="2" id="KW-0004">4Fe-4S</keyword>
<keyword evidence="6" id="KW-0411">Iron-sulfur</keyword>
<keyword evidence="4" id="KW-0560">Oxidoreductase</keyword>
<proteinExistence type="inferred from homology"/>
<dbReference type="PANTHER" id="PTHR43255:SF1">
    <property type="entry name" value="IRON-SULFUR-BINDING OXIDOREDUCTASE FADF-RELATED"/>
    <property type="match status" value="1"/>
</dbReference>